<accession>A0A3E5EJC6</accession>
<dbReference type="InterPro" id="IPR026989">
    <property type="entry name" value="TnpV"/>
</dbReference>
<gene>
    <name evidence="1" type="ORF">DXB36_13275</name>
</gene>
<evidence type="ECO:0000313" key="2">
    <source>
        <dbReference type="Proteomes" id="UP000260841"/>
    </source>
</evidence>
<dbReference type="Pfam" id="PF14198">
    <property type="entry name" value="TnpV"/>
    <property type="match status" value="1"/>
</dbReference>
<organism evidence="1 2">
    <name type="scientific">Dorea formicigenerans</name>
    <dbReference type="NCBI Taxonomy" id="39486"/>
    <lineage>
        <taxon>Bacteria</taxon>
        <taxon>Bacillati</taxon>
        <taxon>Bacillota</taxon>
        <taxon>Clostridia</taxon>
        <taxon>Lachnospirales</taxon>
        <taxon>Lachnospiraceae</taxon>
        <taxon>Dorea</taxon>
    </lineage>
</organism>
<dbReference type="EMBL" id="QSVB01000017">
    <property type="protein sequence ID" value="RGN88724.1"/>
    <property type="molecule type" value="Genomic_DNA"/>
</dbReference>
<name>A0A3E5EJC6_9FIRM</name>
<evidence type="ECO:0000313" key="1">
    <source>
        <dbReference type="EMBL" id="RGN88724.1"/>
    </source>
</evidence>
<reference evidence="1 2" key="1">
    <citation type="submission" date="2018-08" db="EMBL/GenBank/DDBJ databases">
        <title>A genome reference for cultivated species of the human gut microbiota.</title>
        <authorList>
            <person name="Zou Y."/>
            <person name="Xue W."/>
            <person name="Luo G."/>
        </authorList>
    </citation>
    <scope>NUCLEOTIDE SEQUENCE [LARGE SCALE GENOMIC DNA]</scope>
    <source>
        <strain evidence="1 2">OM03-2</strain>
    </source>
</reference>
<sequence>MYRLKRESALLGLIFLCFAISNTTIKGQKIAFKQGVTKELKATDMMRWIGLMNNIRACADEIVLNDIVYS</sequence>
<proteinExistence type="predicted"/>
<dbReference type="AlphaFoldDB" id="A0A3E5EJC6"/>
<comment type="caution">
    <text evidence="1">The sequence shown here is derived from an EMBL/GenBank/DDBJ whole genome shotgun (WGS) entry which is preliminary data.</text>
</comment>
<protein>
    <submittedName>
        <fullName evidence="1">TnpV protein</fullName>
    </submittedName>
</protein>
<dbReference type="Proteomes" id="UP000260841">
    <property type="component" value="Unassembled WGS sequence"/>
</dbReference>